<comment type="caution">
    <text evidence="11">The sequence shown here is derived from an EMBL/GenBank/DDBJ whole genome shotgun (WGS) entry which is preliminary data.</text>
</comment>
<dbReference type="GO" id="GO:0008654">
    <property type="term" value="P:phospholipid biosynthetic process"/>
    <property type="evidence" value="ECO:0007669"/>
    <property type="project" value="UniProtKB-UniRule"/>
</dbReference>
<dbReference type="HAMAP" id="MF_01043">
    <property type="entry name" value="PlsY"/>
    <property type="match status" value="1"/>
</dbReference>
<keyword evidence="4 10" id="KW-0812">Transmembrane</keyword>
<evidence type="ECO:0000256" key="5">
    <source>
        <dbReference type="ARBA" id="ARBA00022989"/>
    </source>
</evidence>
<evidence type="ECO:0000256" key="9">
    <source>
        <dbReference type="ARBA" id="ARBA00023264"/>
    </source>
</evidence>
<evidence type="ECO:0000256" key="10">
    <source>
        <dbReference type="HAMAP-Rule" id="MF_01043"/>
    </source>
</evidence>
<accession>A0A2H0TKG7</accession>
<name>A0A2H0TKG7_9BACT</name>
<keyword evidence="6 10" id="KW-0443">Lipid metabolism</keyword>
<keyword evidence="8 10" id="KW-0594">Phospholipid biosynthesis</keyword>
<sequence length="214" mass="23986">MFSSVLFLIFAYILGSFPSGYLITRWSTGKNILKIGWRKTSGSNIYRHIGKWQGLLTGILDMAKGYLAVYLAQKLGFSSDVQVLSGVAAVTGHNWSCFLRFAGGRGIGTFIGAASALSPGVFWLSFISFVLFSFILNSAIATFIFLATVLFLSIHFYQLETIGLFTILCLLPILIKRLSPIEEIFPLKEKKILIQNRLIFDNDEIRPIKIKRLF</sequence>
<protein>
    <recommendedName>
        <fullName evidence="10">Glycerol-3-phosphate acyltransferase</fullName>
    </recommendedName>
    <alternativeName>
        <fullName evidence="10">Acyl-PO4 G3P acyltransferase</fullName>
    </alternativeName>
    <alternativeName>
        <fullName evidence="10">Acyl-phosphate--glycerol-3-phosphate acyltransferase</fullName>
    </alternativeName>
    <alternativeName>
        <fullName evidence="10">G3P acyltransferase</fullName>
        <shortName evidence="10">GPAT</shortName>
        <ecNumber evidence="10">2.3.1.275</ecNumber>
    </alternativeName>
    <alternativeName>
        <fullName evidence="10">Lysophosphatidic acid synthase</fullName>
        <shortName evidence="10">LPA synthase</shortName>
    </alternativeName>
</protein>
<dbReference type="EMBL" id="PFCI01000015">
    <property type="protein sequence ID" value="PIR72298.1"/>
    <property type="molecule type" value="Genomic_DNA"/>
</dbReference>
<proteinExistence type="inferred from homology"/>
<dbReference type="InterPro" id="IPR003811">
    <property type="entry name" value="G3P_acylTferase_PlsY"/>
</dbReference>
<comment type="similarity">
    <text evidence="10">Belongs to the PlsY family.</text>
</comment>
<reference evidence="12" key="1">
    <citation type="submission" date="2017-09" db="EMBL/GenBank/DDBJ databases">
        <title>Depth-based differentiation of microbial function through sediment-hosted aquifers and enrichment of novel symbionts in the deep terrestrial subsurface.</title>
        <authorList>
            <person name="Probst A.J."/>
            <person name="Ladd B."/>
            <person name="Jarett J.K."/>
            <person name="Geller-Mcgrath D.E."/>
            <person name="Sieber C.M.K."/>
            <person name="Emerson J.B."/>
            <person name="Anantharaman K."/>
            <person name="Thomas B.C."/>
            <person name="Malmstrom R."/>
            <person name="Stieglmeier M."/>
            <person name="Klingl A."/>
            <person name="Woyke T."/>
            <person name="Ryan C.M."/>
            <person name="Banfield J.F."/>
        </authorList>
    </citation>
    <scope>NUCLEOTIDE SEQUENCE [LARGE SCALE GENOMIC DNA]</scope>
</reference>
<comment type="subcellular location">
    <subcellularLocation>
        <location evidence="10">Cell membrane</location>
        <topology evidence="10">Multi-pass membrane protein</topology>
    </subcellularLocation>
</comment>
<evidence type="ECO:0000256" key="6">
    <source>
        <dbReference type="ARBA" id="ARBA00023098"/>
    </source>
</evidence>
<dbReference type="SMART" id="SM01207">
    <property type="entry name" value="G3P_acyltransf"/>
    <property type="match status" value="1"/>
</dbReference>
<dbReference type="UniPathway" id="UPA00085"/>
<organism evidence="11 12">
    <name type="scientific">Candidatus Nealsonbacteria bacterium CG10_big_fil_rev_8_21_14_0_10_36_228</name>
    <dbReference type="NCBI Taxonomy" id="1974708"/>
    <lineage>
        <taxon>Bacteria</taxon>
        <taxon>Candidatus Nealsoniibacteriota</taxon>
    </lineage>
</organism>
<keyword evidence="3 10" id="KW-0808">Transferase</keyword>
<dbReference type="EC" id="2.3.1.275" evidence="10"/>
<evidence type="ECO:0000313" key="11">
    <source>
        <dbReference type="EMBL" id="PIR72298.1"/>
    </source>
</evidence>
<dbReference type="GO" id="GO:0043772">
    <property type="term" value="F:acyl-phosphate glycerol-3-phosphate acyltransferase activity"/>
    <property type="evidence" value="ECO:0007669"/>
    <property type="project" value="UniProtKB-UniRule"/>
</dbReference>
<keyword evidence="7 10" id="KW-0472">Membrane</keyword>
<dbReference type="Pfam" id="PF02660">
    <property type="entry name" value="G3P_acyltransf"/>
    <property type="match status" value="1"/>
</dbReference>
<evidence type="ECO:0000256" key="7">
    <source>
        <dbReference type="ARBA" id="ARBA00023136"/>
    </source>
</evidence>
<comment type="caution">
    <text evidence="10">Lacks conserved residue(s) required for the propagation of feature annotation.</text>
</comment>
<evidence type="ECO:0000256" key="3">
    <source>
        <dbReference type="ARBA" id="ARBA00022679"/>
    </source>
</evidence>
<keyword evidence="5 10" id="KW-1133">Transmembrane helix</keyword>
<evidence type="ECO:0000256" key="4">
    <source>
        <dbReference type="ARBA" id="ARBA00022692"/>
    </source>
</evidence>
<gene>
    <name evidence="10" type="primary">plsY</name>
    <name evidence="11" type="ORF">COU41_00590</name>
</gene>
<comment type="subunit">
    <text evidence="10">Probably interacts with PlsX.</text>
</comment>
<dbReference type="PANTHER" id="PTHR30309">
    <property type="entry name" value="INNER MEMBRANE PROTEIN YGIH"/>
    <property type="match status" value="1"/>
</dbReference>
<feature type="transmembrane region" description="Helical" evidence="10">
    <location>
        <begin position="156"/>
        <end position="175"/>
    </location>
</feature>
<feature type="transmembrane region" description="Helical" evidence="10">
    <location>
        <begin position="6"/>
        <end position="24"/>
    </location>
</feature>
<feature type="transmembrane region" description="Helical" evidence="10">
    <location>
        <begin position="121"/>
        <end position="150"/>
    </location>
</feature>
<evidence type="ECO:0000313" key="12">
    <source>
        <dbReference type="Proteomes" id="UP000237006"/>
    </source>
</evidence>
<comment type="catalytic activity">
    <reaction evidence="10">
        <text>an acyl phosphate + sn-glycerol 3-phosphate = a 1-acyl-sn-glycero-3-phosphate + phosphate</text>
        <dbReference type="Rhea" id="RHEA:34075"/>
        <dbReference type="ChEBI" id="CHEBI:43474"/>
        <dbReference type="ChEBI" id="CHEBI:57597"/>
        <dbReference type="ChEBI" id="CHEBI:57970"/>
        <dbReference type="ChEBI" id="CHEBI:59918"/>
        <dbReference type="EC" id="2.3.1.275"/>
    </reaction>
</comment>
<dbReference type="GO" id="GO:0005886">
    <property type="term" value="C:plasma membrane"/>
    <property type="evidence" value="ECO:0007669"/>
    <property type="project" value="UniProtKB-SubCell"/>
</dbReference>
<dbReference type="Proteomes" id="UP000237006">
    <property type="component" value="Unassembled WGS sequence"/>
</dbReference>
<comment type="function">
    <text evidence="10">Catalyzes the transfer of an acyl group from acyl-phosphate (acyl-PO(4)) to glycerol-3-phosphate (G3P) to form lysophosphatidic acid (LPA). This enzyme utilizes acyl-phosphate as fatty acyl donor, but not acyl-CoA or acyl-ACP.</text>
</comment>
<keyword evidence="9 10" id="KW-1208">Phospholipid metabolism</keyword>
<keyword evidence="2 10" id="KW-0444">Lipid biosynthesis</keyword>
<evidence type="ECO:0000256" key="8">
    <source>
        <dbReference type="ARBA" id="ARBA00023209"/>
    </source>
</evidence>
<evidence type="ECO:0000256" key="1">
    <source>
        <dbReference type="ARBA" id="ARBA00022475"/>
    </source>
</evidence>
<dbReference type="PANTHER" id="PTHR30309:SF0">
    <property type="entry name" value="GLYCEROL-3-PHOSPHATE ACYLTRANSFERASE-RELATED"/>
    <property type="match status" value="1"/>
</dbReference>
<dbReference type="AlphaFoldDB" id="A0A2H0TKG7"/>
<evidence type="ECO:0000256" key="2">
    <source>
        <dbReference type="ARBA" id="ARBA00022516"/>
    </source>
</evidence>
<keyword evidence="1 10" id="KW-1003">Cell membrane</keyword>
<comment type="pathway">
    <text evidence="10">Lipid metabolism; phospholipid metabolism.</text>
</comment>